<organism evidence="5 6">
    <name type="scientific">Bradyrhizobium shewense</name>
    <dbReference type="NCBI Taxonomy" id="1761772"/>
    <lineage>
        <taxon>Bacteria</taxon>
        <taxon>Pseudomonadati</taxon>
        <taxon>Pseudomonadota</taxon>
        <taxon>Alphaproteobacteria</taxon>
        <taxon>Hyphomicrobiales</taxon>
        <taxon>Nitrobacteraceae</taxon>
        <taxon>Bradyrhizobium</taxon>
    </lineage>
</organism>
<keyword evidence="6" id="KW-1185">Reference proteome</keyword>
<accession>A0A1C3XUD4</accession>
<dbReference type="AlphaFoldDB" id="A0A1C3XUD4"/>
<dbReference type="Pfam" id="PF12625">
    <property type="entry name" value="Arabinose_bd"/>
    <property type="match status" value="1"/>
</dbReference>
<evidence type="ECO:0000256" key="2">
    <source>
        <dbReference type="ARBA" id="ARBA00023125"/>
    </source>
</evidence>
<dbReference type="Gene3D" id="1.10.10.60">
    <property type="entry name" value="Homeodomain-like"/>
    <property type="match status" value="1"/>
</dbReference>
<dbReference type="EMBL" id="FMAI01000057">
    <property type="protein sequence ID" value="SCB55862.1"/>
    <property type="molecule type" value="Genomic_DNA"/>
</dbReference>
<dbReference type="GO" id="GO:0000976">
    <property type="term" value="F:transcription cis-regulatory region binding"/>
    <property type="evidence" value="ECO:0007669"/>
    <property type="project" value="TreeGrafter"/>
</dbReference>
<dbReference type="InterPro" id="IPR020449">
    <property type="entry name" value="Tscrpt_reg_AraC-type_HTH"/>
</dbReference>
<dbReference type="InterPro" id="IPR032687">
    <property type="entry name" value="AraC-type_N"/>
</dbReference>
<proteinExistence type="predicted"/>
<dbReference type="SUPFAM" id="SSF46689">
    <property type="entry name" value="Homeodomain-like"/>
    <property type="match status" value="1"/>
</dbReference>
<dbReference type="InterPro" id="IPR009057">
    <property type="entry name" value="Homeodomain-like_sf"/>
</dbReference>
<evidence type="ECO:0000256" key="1">
    <source>
        <dbReference type="ARBA" id="ARBA00023015"/>
    </source>
</evidence>
<dbReference type="Proteomes" id="UP000199184">
    <property type="component" value="Unassembled WGS sequence"/>
</dbReference>
<dbReference type="Pfam" id="PF12833">
    <property type="entry name" value="HTH_18"/>
    <property type="match status" value="1"/>
</dbReference>
<dbReference type="PRINTS" id="PR00032">
    <property type="entry name" value="HTHARAC"/>
</dbReference>
<dbReference type="GO" id="GO:0005829">
    <property type="term" value="C:cytosol"/>
    <property type="evidence" value="ECO:0007669"/>
    <property type="project" value="TreeGrafter"/>
</dbReference>
<dbReference type="PANTHER" id="PTHR47894:SF4">
    <property type="entry name" value="HTH-TYPE TRANSCRIPTIONAL REGULATOR GADX"/>
    <property type="match status" value="1"/>
</dbReference>
<dbReference type="RefSeq" id="WP_091967655.1">
    <property type="nucleotide sequence ID" value="NZ_FMAI01000057.1"/>
</dbReference>
<keyword evidence="2 5" id="KW-0238">DNA-binding</keyword>
<reference evidence="6" key="1">
    <citation type="submission" date="2016-08" db="EMBL/GenBank/DDBJ databases">
        <authorList>
            <person name="Varghese N."/>
            <person name="Submissions Spin"/>
        </authorList>
    </citation>
    <scope>NUCLEOTIDE SEQUENCE [LARGE SCALE GENOMIC DNA]</scope>
    <source>
        <strain evidence="6">ERR11</strain>
    </source>
</reference>
<feature type="domain" description="HTH araC/xylS-type" evidence="4">
    <location>
        <begin position="240"/>
        <end position="342"/>
    </location>
</feature>
<evidence type="ECO:0000259" key="4">
    <source>
        <dbReference type="PROSITE" id="PS01124"/>
    </source>
</evidence>
<protein>
    <submittedName>
        <fullName evidence="5">AraC-type DNA-binding protein</fullName>
    </submittedName>
</protein>
<keyword evidence="1" id="KW-0805">Transcription regulation</keyword>
<evidence type="ECO:0000313" key="5">
    <source>
        <dbReference type="EMBL" id="SCB55862.1"/>
    </source>
</evidence>
<sequence length="346" mass="38590">MRKKLTGRLSSIPTATGGIARLACARLRKAGKDLKPVLADAGLAIQGIENLDCRVKAESQIKVLELAATELHDEYFGFRLAQDFELGEIGLVYYVMASSDRLVDALRSAERYCAINNEGIRIRLSINTAVTIGLEYPTLDRGTDRHHTEFWLVTLLRICRALTGVRVAPRQVKFRHLRTHIPNDVRTHLACMITYAADTDEILFPKSIGSLPVIGADVHLNKLLLKYADEALGQRKKLRASIRSQVEDQLAQLLPNGKGNVPEVARRLGMSRRTFARALSEEGATFSAVLTDLRQALAKHYLREEQLPISEIAWLVGYGEVSSFTHAFTSWTGLTPREFRASNTVR</sequence>
<name>A0A1C3XUD4_9BRAD</name>
<dbReference type="InterPro" id="IPR018060">
    <property type="entry name" value="HTH_AraC"/>
</dbReference>
<dbReference type="PANTHER" id="PTHR47894">
    <property type="entry name" value="HTH-TYPE TRANSCRIPTIONAL REGULATOR GADX"/>
    <property type="match status" value="1"/>
</dbReference>
<dbReference type="GO" id="GO:0003700">
    <property type="term" value="F:DNA-binding transcription factor activity"/>
    <property type="evidence" value="ECO:0007669"/>
    <property type="project" value="InterPro"/>
</dbReference>
<gene>
    <name evidence="5" type="ORF">GA0061098_105715</name>
</gene>
<dbReference type="PROSITE" id="PS01124">
    <property type="entry name" value="HTH_ARAC_FAMILY_2"/>
    <property type="match status" value="1"/>
</dbReference>
<evidence type="ECO:0000313" key="6">
    <source>
        <dbReference type="Proteomes" id="UP000199184"/>
    </source>
</evidence>
<keyword evidence="3" id="KW-0804">Transcription</keyword>
<dbReference type="SMART" id="SM00342">
    <property type="entry name" value="HTH_ARAC"/>
    <property type="match status" value="1"/>
</dbReference>
<evidence type="ECO:0000256" key="3">
    <source>
        <dbReference type="ARBA" id="ARBA00023163"/>
    </source>
</evidence>